<reference evidence="1" key="1">
    <citation type="submission" date="2022-07" db="EMBL/GenBank/DDBJ databases">
        <title>Genome Sequence of Lecanicillium saksenae.</title>
        <authorList>
            <person name="Buettner E."/>
        </authorList>
    </citation>
    <scope>NUCLEOTIDE SEQUENCE</scope>
    <source>
        <strain evidence="1">VT-O1</strain>
    </source>
</reference>
<protein>
    <submittedName>
        <fullName evidence="1">Uncharacterized protein</fullName>
    </submittedName>
</protein>
<name>A0ACC1QGX9_9HYPO</name>
<gene>
    <name evidence="1" type="ORF">NLG97_g10248</name>
</gene>
<evidence type="ECO:0000313" key="2">
    <source>
        <dbReference type="Proteomes" id="UP001148737"/>
    </source>
</evidence>
<comment type="caution">
    <text evidence="1">The sequence shown here is derived from an EMBL/GenBank/DDBJ whole genome shotgun (WGS) entry which is preliminary data.</text>
</comment>
<proteinExistence type="predicted"/>
<evidence type="ECO:0000313" key="1">
    <source>
        <dbReference type="EMBL" id="KAJ3473551.1"/>
    </source>
</evidence>
<accession>A0ACC1QGX9</accession>
<dbReference type="Proteomes" id="UP001148737">
    <property type="component" value="Unassembled WGS sequence"/>
</dbReference>
<dbReference type="EMBL" id="JANAKD010002462">
    <property type="protein sequence ID" value="KAJ3473551.1"/>
    <property type="molecule type" value="Genomic_DNA"/>
</dbReference>
<sequence>MLHRMSDPNTNQTAQVGWQSEPSTRGTYAILQSCLGTTALLCWSSVCPNVPALGCGTWRKLGGKLSLFLLSILMPEAVLFVAVGQLHRAWLDRQKFKARGSGGWGLRECFFVNMGGLFIQFQPGESELSKPNPFPVNCRQLLHLVNLEFLDLPKIEKEEIEMRNKSSGLARTVTVMQVLWFTTTTLARIAQGLPITTLELTTLSLVLIMIFSAAAWWRKPMGIEHPIIMPIPPTPGAGILARPRSAFTIARSGF</sequence>
<keyword evidence="2" id="KW-1185">Reference proteome</keyword>
<organism evidence="1 2">
    <name type="scientific">Lecanicillium saksenae</name>
    <dbReference type="NCBI Taxonomy" id="468837"/>
    <lineage>
        <taxon>Eukaryota</taxon>
        <taxon>Fungi</taxon>
        <taxon>Dikarya</taxon>
        <taxon>Ascomycota</taxon>
        <taxon>Pezizomycotina</taxon>
        <taxon>Sordariomycetes</taxon>
        <taxon>Hypocreomycetidae</taxon>
        <taxon>Hypocreales</taxon>
        <taxon>Cordycipitaceae</taxon>
        <taxon>Lecanicillium</taxon>
    </lineage>
</organism>